<dbReference type="SMART" id="SM00737">
    <property type="entry name" value="ML"/>
    <property type="match status" value="1"/>
</dbReference>
<dbReference type="InterPro" id="IPR003172">
    <property type="entry name" value="ML_dom"/>
</dbReference>
<evidence type="ECO:0000256" key="2">
    <source>
        <dbReference type="ARBA" id="ARBA00006370"/>
    </source>
</evidence>
<accession>A0A8T0FEC5</accession>
<evidence type="ECO:0000256" key="5">
    <source>
        <dbReference type="ARBA" id="ARBA00023157"/>
    </source>
</evidence>
<keyword evidence="5" id="KW-1015">Disulfide bond</keyword>
<keyword evidence="9" id="KW-1185">Reference proteome</keyword>
<name>A0A8T0FEC5_ARGBR</name>
<sequence length="148" mass="15556">MNRLVACIALIVLVVQVSGTKFTDCGSTIGQVTGVQVTDCPDSADTCILKKGTTKGITISFTSKGASNSAKAVVHGVIAGVPLPFSLKNPDGCKSGISCPVKNGQSYTYSNQLPIRNSYPAVGVTVRWEIQDDNGRDLVCVEIPCHIQ</sequence>
<dbReference type="GO" id="GO:0032934">
    <property type="term" value="F:sterol binding"/>
    <property type="evidence" value="ECO:0007669"/>
    <property type="project" value="InterPro"/>
</dbReference>
<dbReference type="InterPro" id="IPR033916">
    <property type="entry name" value="ML_Npc2-like"/>
</dbReference>
<keyword evidence="3" id="KW-0964">Secreted</keyword>
<comment type="similarity">
    <text evidence="2">Belongs to the NPC2 family.</text>
</comment>
<dbReference type="InterPro" id="IPR039670">
    <property type="entry name" value="NPC2-like"/>
</dbReference>
<evidence type="ECO:0000256" key="1">
    <source>
        <dbReference type="ARBA" id="ARBA00004613"/>
    </source>
</evidence>
<feature type="chain" id="PRO_5035768497" evidence="6">
    <location>
        <begin position="20"/>
        <end position="148"/>
    </location>
</feature>
<dbReference type="GO" id="GO:0032367">
    <property type="term" value="P:intracellular cholesterol transport"/>
    <property type="evidence" value="ECO:0007669"/>
    <property type="project" value="InterPro"/>
</dbReference>
<evidence type="ECO:0000256" key="3">
    <source>
        <dbReference type="ARBA" id="ARBA00022525"/>
    </source>
</evidence>
<evidence type="ECO:0000313" key="8">
    <source>
        <dbReference type="EMBL" id="KAF8789301.1"/>
    </source>
</evidence>
<protein>
    <submittedName>
        <fullName evidence="8">NPC intracellular cholesterol transporter 2 like protein</fullName>
    </submittedName>
</protein>
<proteinExistence type="inferred from homology"/>
<feature type="signal peptide" evidence="6">
    <location>
        <begin position="1"/>
        <end position="19"/>
    </location>
</feature>
<organism evidence="8 9">
    <name type="scientific">Argiope bruennichi</name>
    <name type="common">Wasp spider</name>
    <name type="synonym">Aranea bruennichi</name>
    <dbReference type="NCBI Taxonomy" id="94029"/>
    <lineage>
        <taxon>Eukaryota</taxon>
        <taxon>Metazoa</taxon>
        <taxon>Ecdysozoa</taxon>
        <taxon>Arthropoda</taxon>
        <taxon>Chelicerata</taxon>
        <taxon>Arachnida</taxon>
        <taxon>Araneae</taxon>
        <taxon>Araneomorphae</taxon>
        <taxon>Entelegynae</taxon>
        <taxon>Araneoidea</taxon>
        <taxon>Araneidae</taxon>
        <taxon>Argiope</taxon>
    </lineage>
</organism>
<dbReference type="FunFam" id="2.60.40.770:FF:000001">
    <property type="entry name" value="NPC intracellular cholesterol transporter 2"/>
    <property type="match status" value="1"/>
</dbReference>
<dbReference type="EMBL" id="JABXBU010000012">
    <property type="protein sequence ID" value="KAF8789301.1"/>
    <property type="molecule type" value="Genomic_DNA"/>
</dbReference>
<reference evidence="8" key="1">
    <citation type="journal article" date="2020" name="bioRxiv">
        <title>Chromosome-level reference genome of the European wasp spider Argiope bruennichi: a resource for studies on range expansion and evolutionary adaptation.</title>
        <authorList>
            <person name="Sheffer M.M."/>
            <person name="Hoppe A."/>
            <person name="Krehenwinkel H."/>
            <person name="Uhl G."/>
            <person name="Kuss A.W."/>
            <person name="Jensen L."/>
            <person name="Jensen C."/>
            <person name="Gillespie R.G."/>
            <person name="Hoff K.J."/>
            <person name="Prost S."/>
        </authorList>
    </citation>
    <scope>NUCLEOTIDE SEQUENCE</scope>
</reference>
<evidence type="ECO:0000256" key="4">
    <source>
        <dbReference type="ARBA" id="ARBA00022729"/>
    </source>
</evidence>
<dbReference type="InterPro" id="IPR014756">
    <property type="entry name" value="Ig_E-set"/>
</dbReference>
<feature type="domain" description="MD-2-related lipid-recognition" evidence="7">
    <location>
        <begin position="22"/>
        <end position="145"/>
    </location>
</feature>
<comment type="caution">
    <text evidence="8">The sequence shown here is derived from an EMBL/GenBank/DDBJ whole genome shotgun (WGS) entry which is preliminary data.</text>
</comment>
<dbReference type="Proteomes" id="UP000807504">
    <property type="component" value="Unassembled WGS sequence"/>
</dbReference>
<evidence type="ECO:0000256" key="6">
    <source>
        <dbReference type="SAM" id="SignalP"/>
    </source>
</evidence>
<gene>
    <name evidence="8" type="ORF">HNY73_007245</name>
</gene>
<evidence type="ECO:0000313" key="9">
    <source>
        <dbReference type="Proteomes" id="UP000807504"/>
    </source>
</evidence>
<dbReference type="AlphaFoldDB" id="A0A8T0FEC5"/>
<dbReference type="SUPFAM" id="SSF81296">
    <property type="entry name" value="E set domains"/>
    <property type="match status" value="1"/>
</dbReference>
<dbReference type="PANTHER" id="PTHR11306">
    <property type="entry name" value="NIEMANN PICK TYPE C2 PROTEIN NPC2-RELATED"/>
    <property type="match status" value="1"/>
</dbReference>
<dbReference type="CDD" id="cd00916">
    <property type="entry name" value="Npc2_like"/>
    <property type="match status" value="1"/>
</dbReference>
<dbReference type="PANTHER" id="PTHR11306:SF68">
    <property type="entry name" value="NPC INTRACELLULAR CHOLESTEROL TRANSPORTER 2"/>
    <property type="match status" value="1"/>
</dbReference>
<dbReference type="Gene3D" id="2.60.40.770">
    <property type="match status" value="1"/>
</dbReference>
<comment type="subcellular location">
    <subcellularLocation>
        <location evidence="1">Secreted</location>
    </subcellularLocation>
</comment>
<keyword evidence="4 6" id="KW-0732">Signal</keyword>
<dbReference type="GO" id="GO:0005576">
    <property type="term" value="C:extracellular region"/>
    <property type="evidence" value="ECO:0007669"/>
    <property type="project" value="UniProtKB-SubCell"/>
</dbReference>
<dbReference type="Pfam" id="PF02221">
    <property type="entry name" value="E1_DerP2_DerF2"/>
    <property type="match status" value="1"/>
</dbReference>
<evidence type="ECO:0000259" key="7">
    <source>
        <dbReference type="SMART" id="SM00737"/>
    </source>
</evidence>
<reference evidence="8" key="2">
    <citation type="submission" date="2020-06" db="EMBL/GenBank/DDBJ databases">
        <authorList>
            <person name="Sheffer M."/>
        </authorList>
    </citation>
    <scope>NUCLEOTIDE SEQUENCE</scope>
</reference>